<dbReference type="Proteomes" id="UP001328107">
    <property type="component" value="Unassembled WGS sequence"/>
</dbReference>
<proteinExistence type="predicted"/>
<gene>
    <name evidence="2" type="ORF">PMAYCL1PPCAC_20543</name>
</gene>
<organism evidence="2 3">
    <name type="scientific">Pristionchus mayeri</name>
    <dbReference type="NCBI Taxonomy" id="1317129"/>
    <lineage>
        <taxon>Eukaryota</taxon>
        <taxon>Metazoa</taxon>
        <taxon>Ecdysozoa</taxon>
        <taxon>Nematoda</taxon>
        <taxon>Chromadorea</taxon>
        <taxon>Rhabditida</taxon>
        <taxon>Rhabditina</taxon>
        <taxon>Diplogasteromorpha</taxon>
        <taxon>Diplogasteroidea</taxon>
        <taxon>Neodiplogasteridae</taxon>
        <taxon>Pristionchus</taxon>
    </lineage>
</organism>
<feature type="signal peptide" evidence="1">
    <location>
        <begin position="1"/>
        <end position="27"/>
    </location>
</feature>
<evidence type="ECO:0000256" key="1">
    <source>
        <dbReference type="SAM" id="SignalP"/>
    </source>
</evidence>
<sequence length="238" mass="27793">CLWKPLCYPLVMYLWFLWEELFQECSERRTAISIGVPRHNNILFKLRLASQLELAQLLRRRSNEELQEVYKFDFESMDNNSKMLDHLRNCMGDLIDDLEIDYDETLDVPSLPNDVLAQIIDGIQFKRLRIYHAEISDDFANLLEKHLLPSLDHISLVYTRMSDSNQGNFLLNVSSYVRHVFISDFRDTGLSGVDCADLIARMFSNKMEKLEVQFFTPGCIELLRDKLPTVGRKLCFAS</sequence>
<feature type="non-terminal residue" evidence="2">
    <location>
        <position position="238"/>
    </location>
</feature>
<evidence type="ECO:0000313" key="2">
    <source>
        <dbReference type="EMBL" id="GMR50348.1"/>
    </source>
</evidence>
<feature type="non-terminal residue" evidence="2">
    <location>
        <position position="1"/>
    </location>
</feature>
<evidence type="ECO:0000313" key="3">
    <source>
        <dbReference type="Proteomes" id="UP001328107"/>
    </source>
</evidence>
<dbReference type="EMBL" id="BTRK01000004">
    <property type="protein sequence ID" value="GMR50348.1"/>
    <property type="molecule type" value="Genomic_DNA"/>
</dbReference>
<dbReference type="AlphaFoldDB" id="A0AAN5CTB0"/>
<protein>
    <recommendedName>
        <fullName evidence="4">F-box domain-containing protein</fullName>
    </recommendedName>
</protein>
<feature type="chain" id="PRO_5042965067" description="F-box domain-containing protein" evidence="1">
    <location>
        <begin position="28"/>
        <end position="238"/>
    </location>
</feature>
<comment type="caution">
    <text evidence="2">The sequence shown here is derived from an EMBL/GenBank/DDBJ whole genome shotgun (WGS) entry which is preliminary data.</text>
</comment>
<name>A0AAN5CTB0_9BILA</name>
<keyword evidence="1" id="KW-0732">Signal</keyword>
<reference evidence="3" key="1">
    <citation type="submission" date="2022-10" db="EMBL/GenBank/DDBJ databases">
        <title>Genome assembly of Pristionchus species.</title>
        <authorList>
            <person name="Yoshida K."/>
            <person name="Sommer R.J."/>
        </authorList>
    </citation>
    <scope>NUCLEOTIDE SEQUENCE [LARGE SCALE GENOMIC DNA]</scope>
    <source>
        <strain evidence="3">RS5460</strain>
    </source>
</reference>
<evidence type="ECO:0008006" key="4">
    <source>
        <dbReference type="Google" id="ProtNLM"/>
    </source>
</evidence>
<keyword evidence="3" id="KW-1185">Reference proteome</keyword>
<accession>A0AAN5CTB0</accession>